<organism evidence="2 3">
    <name type="scientific">Anas platyrhynchos</name>
    <name type="common">Mallard</name>
    <name type="synonym">Anas boschas</name>
    <dbReference type="NCBI Taxonomy" id="8839"/>
    <lineage>
        <taxon>Eukaryota</taxon>
        <taxon>Metazoa</taxon>
        <taxon>Chordata</taxon>
        <taxon>Craniata</taxon>
        <taxon>Vertebrata</taxon>
        <taxon>Euteleostomi</taxon>
        <taxon>Archelosauria</taxon>
        <taxon>Archosauria</taxon>
        <taxon>Dinosauria</taxon>
        <taxon>Saurischia</taxon>
        <taxon>Theropoda</taxon>
        <taxon>Coelurosauria</taxon>
        <taxon>Aves</taxon>
        <taxon>Neognathae</taxon>
        <taxon>Galloanserae</taxon>
        <taxon>Anseriformes</taxon>
        <taxon>Anatidae</taxon>
        <taxon>Anatinae</taxon>
        <taxon>Anas</taxon>
    </lineage>
</organism>
<gene>
    <name evidence="2" type="ORF">Anapl_08865</name>
</gene>
<feature type="compositionally biased region" description="Basic residues" evidence="1">
    <location>
        <begin position="442"/>
        <end position="452"/>
    </location>
</feature>
<dbReference type="EMBL" id="KB742559">
    <property type="protein sequence ID" value="EOB07064.1"/>
    <property type="molecule type" value="Genomic_DNA"/>
</dbReference>
<protein>
    <submittedName>
        <fullName evidence="2">Uncharacterized protein</fullName>
    </submittedName>
</protein>
<name>R0LMY0_ANAPL</name>
<evidence type="ECO:0000256" key="1">
    <source>
        <dbReference type="SAM" id="MobiDB-lite"/>
    </source>
</evidence>
<dbReference type="Proteomes" id="UP000296049">
    <property type="component" value="Unassembled WGS sequence"/>
</dbReference>
<feature type="region of interest" description="Disordered" evidence="1">
    <location>
        <begin position="439"/>
        <end position="479"/>
    </location>
</feature>
<evidence type="ECO:0000313" key="3">
    <source>
        <dbReference type="Proteomes" id="UP000296049"/>
    </source>
</evidence>
<evidence type="ECO:0000313" key="2">
    <source>
        <dbReference type="EMBL" id="EOB07064.1"/>
    </source>
</evidence>
<sequence length="569" mass="62142">MAFVVAPAEIHRDLCTERGAGGCTCAEGASFQPQQAGKEPQEHYVLLDHNGEGTTHEPGLTPQHIRELLRTKTCHCPRKRRKPSSGSDTAVTPPGLVQDCCQDTEQCLRLLIHVGSKLLLASTWIPSQHRTQAVMISKHRADTPADWLHLTLGKPSPPDWVQQPAALTRVTSIGQHEHQTWVPSSLPERPSRPTLLLHGFVPFVADFAMVTLMLLNAHTAAGAEAPGFVLVWEGGRNIPHTLQEEKEKQDGTILDLVFAQCLVESLLANWTTCSCSQTPAQFLQSPTFRQSLAPPAAPSKASRAPPACTGLGFAMNLPVKQLGRVAPSRQQQGGDAMIRLRCSRETTHIAPANAAANPPAETETPVLRTSSDARHRIAAITSRILTVSDLHPKALRRAVPHEGRTKPEFFLEKRQKYHNDSELEAPVLATSWSRAPQELRKGCRHPASHHRGQQQPCAARPRDAPSQRHRKYDFPTETGSPLWMHKADPRACCKLRGCAAFHPMPPGVGLQHTLQVGTGVLAAPMRGTKGASPQLSRDPAGTLRGRKHCAAMLLCSRDRADPTISYSPL</sequence>
<proteinExistence type="predicted"/>
<keyword evidence="3" id="KW-1185">Reference proteome</keyword>
<dbReference type="AlphaFoldDB" id="R0LMY0"/>
<accession>R0LMY0</accession>
<reference evidence="3" key="1">
    <citation type="journal article" date="2013" name="Nat. Genet.">
        <title>The duck genome and transcriptome provide insight into an avian influenza virus reservoir species.</title>
        <authorList>
            <person name="Huang Y."/>
            <person name="Li Y."/>
            <person name="Burt D.W."/>
            <person name="Chen H."/>
            <person name="Zhang Y."/>
            <person name="Qian W."/>
            <person name="Kim H."/>
            <person name="Gan S."/>
            <person name="Zhao Y."/>
            <person name="Li J."/>
            <person name="Yi K."/>
            <person name="Feng H."/>
            <person name="Zhu P."/>
            <person name="Li B."/>
            <person name="Liu Q."/>
            <person name="Fairley S."/>
            <person name="Magor K.E."/>
            <person name="Du Z."/>
            <person name="Hu X."/>
            <person name="Goodman L."/>
            <person name="Tafer H."/>
            <person name="Vignal A."/>
            <person name="Lee T."/>
            <person name="Kim K.W."/>
            <person name="Sheng Z."/>
            <person name="An Y."/>
            <person name="Searle S."/>
            <person name="Herrero J."/>
            <person name="Groenen M.A."/>
            <person name="Crooijmans R.P."/>
            <person name="Faraut T."/>
            <person name="Cai Q."/>
            <person name="Webster R.G."/>
            <person name="Aldridge J.R."/>
            <person name="Warren W.C."/>
            <person name="Bartschat S."/>
            <person name="Kehr S."/>
            <person name="Marz M."/>
            <person name="Stadler P.F."/>
            <person name="Smith J."/>
            <person name="Kraus R.H."/>
            <person name="Zhao Y."/>
            <person name="Ren L."/>
            <person name="Fei J."/>
            <person name="Morisson M."/>
            <person name="Kaiser P."/>
            <person name="Griffin D.K."/>
            <person name="Rao M."/>
            <person name="Pitel F."/>
            <person name="Wang J."/>
            <person name="Li N."/>
        </authorList>
    </citation>
    <scope>NUCLEOTIDE SEQUENCE [LARGE SCALE GENOMIC DNA]</scope>
</reference>